<evidence type="ECO:0000256" key="8">
    <source>
        <dbReference type="ARBA" id="ARBA00023012"/>
    </source>
</evidence>
<dbReference type="InterPro" id="IPR036890">
    <property type="entry name" value="HATPase_C_sf"/>
</dbReference>
<dbReference type="PROSITE" id="PS50109">
    <property type="entry name" value="HIS_KIN"/>
    <property type="match status" value="1"/>
</dbReference>
<evidence type="ECO:0000256" key="4">
    <source>
        <dbReference type="ARBA" id="ARBA00022475"/>
    </source>
</evidence>
<dbReference type="InterPro" id="IPR003594">
    <property type="entry name" value="HATPase_dom"/>
</dbReference>
<dbReference type="OrthoDB" id="9810730at2"/>
<dbReference type="SUPFAM" id="SSF52172">
    <property type="entry name" value="CheY-like"/>
    <property type="match status" value="1"/>
</dbReference>
<dbReference type="InterPro" id="IPR007895">
    <property type="entry name" value="MASE1"/>
</dbReference>
<keyword evidence="15" id="KW-0808">Transferase</keyword>
<dbReference type="SMART" id="SM00448">
    <property type="entry name" value="REC"/>
    <property type="match status" value="1"/>
</dbReference>
<dbReference type="PANTHER" id="PTHR45339:SF1">
    <property type="entry name" value="HYBRID SIGNAL TRANSDUCTION HISTIDINE KINASE J"/>
    <property type="match status" value="1"/>
</dbReference>
<dbReference type="Gene3D" id="3.30.565.10">
    <property type="entry name" value="Histidine kinase-like ATPase, C-terminal domain"/>
    <property type="match status" value="1"/>
</dbReference>
<evidence type="ECO:0000259" key="13">
    <source>
        <dbReference type="PROSITE" id="PS50110"/>
    </source>
</evidence>
<dbReference type="InterPro" id="IPR003661">
    <property type="entry name" value="HisK_dim/P_dom"/>
</dbReference>
<evidence type="ECO:0000313" key="16">
    <source>
        <dbReference type="Proteomes" id="UP000031327"/>
    </source>
</evidence>
<dbReference type="GO" id="GO:0005886">
    <property type="term" value="C:plasma membrane"/>
    <property type="evidence" value="ECO:0007669"/>
    <property type="project" value="UniProtKB-SubCell"/>
</dbReference>
<dbReference type="SMART" id="SM01079">
    <property type="entry name" value="CHASE"/>
    <property type="match status" value="1"/>
</dbReference>
<keyword evidence="4" id="KW-1003">Cell membrane</keyword>
<keyword evidence="6 11" id="KW-0812">Transmembrane</keyword>
<evidence type="ECO:0000256" key="10">
    <source>
        <dbReference type="PROSITE-ProRule" id="PRU00169"/>
    </source>
</evidence>
<evidence type="ECO:0000259" key="12">
    <source>
        <dbReference type="PROSITE" id="PS50109"/>
    </source>
</evidence>
<dbReference type="InterPro" id="IPR011006">
    <property type="entry name" value="CheY-like_superfamily"/>
</dbReference>
<feature type="domain" description="Histidine kinase" evidence="12">
    <location>
        <begin position="551"/>
        <end position="771"/>
    </location>
</feature>
<dbReference type="InterPro" id="IPR042240">
    <property type="entry name" value="CHASE_sf"/>
</dbReference>
<evidence type="ECO:0000256" key="11">
    <source>
        <dbReference type="SAM" id="Phobius"/>
    </source>
</evidence>
<dbReference type="InterPro" id="IPR006189">
    <property type="entry name" value="CHASE_dom"/>
</dbReference>
<dbReference type="Pfam" id="PF00072">
    <property type="entry name" value="Response_reg"/>
    <property type="match status" value="1"/>
</dbReference>
<dbReference type="AlphaFoldDB" id="A0A0C1QKM2"/>
<evidence type="ECO:0000256" key="2">
    <source>
        <dbReference type="ARBA" id="ARBA00004651"/>
    </source>
</evidence>
<keyword evidence="5 10" id="KW-0597">Phosphoprotein</keyword>
<dbReference type="CDD" id="cd00082">
    <property type="entry name" value="HisKA"/>
    <property type="match status" value="1"/>
</dbReference>
<dbReference type="SMART" id="SM00388">
    <property type="entry name" value="HisKA"/>
    <property type="match status" value="1"/>
</dbReference>
<evidence type="ECO:0000256" key="1">
    <source>
        <dbReference type="ARBA" id="ARBA00000085"/>
    </source>
</evidence>
<dbReference type="Gene3D" id="3.30.450.350">
    <property type="entry name" value="CHASE domain"/>
    <property type="match status" value="1"/>
</dbReference>
<dbReference type="PROSITE" id="PS50110">
    <property type="entry name" value="RESPONSE_REGULATORY"/>
    <property type="match status" value="1"/>
</dbReference>
<dbReference type="RefSeq" id="WP_039611221.1">
    <property type="nucleotide sequence ID" value="NZ_JWIC01000008.1"/>
</dbReference>
<feature type="modified residue" description="4-aspartylphosphate" evidence="10">
    <location>
        <position position="840"/>
    </location>
</feature>
<feature type="domain" description="CHASE" evidence="14">
    <location>
        <begin position="326"/>
        <end position="476"/>
    </location>
</feature>
<keyword evidence="8" id="KW-0902">Two-component regulatory system</keyword>
<proteinExistence type="predicted"/>
<evidence type="ECO:0000256" key="3">
    <source>
        <dbReference type="ARBA" id="ARBA00012438"/>
    </source>
</evidence>
<dbReference type="Pfam" id="PF03924">
    <property type="entry name" value="CHASE"/>
    <property type="match status" value="1"/>
</dbReference>
<dbReference type="Proteomes" id="UP000031327">
    <property type="component" value="Unassembled WGS sequence"/>
</dbReference>
<evidence type="ECO:0000256" key="7">
    <source>
        <dbReference type="ARBA" id="ARBA00022989"/>
    </source>
</evidence>
<dbReference type="SMART" id="SM00387">
    <property type="entry name" value="HATPase_c"/>
    <property type="match status" value="1"/>
</dbReference>
<dbReference type="EC" id="2.7.13.3" evidence="3"/>
<dbReference type="InterPro" id="IPR004358">
    <property type="entry name" value="Sig_transdc_His_kin-like_C"/>
</dbReference>
<feature type="transmembrane region" description="Helical" evidence="11">
    <location>
        <begin position="125"/>
        <end position="145"/>
    </location>
</feature>
<dbReference type="PROSITE" id="PS50839">
    <property type="entry name" value="CHASE"/>
    <property type="match status" value="1"/>
</dbReference>
<evidence type="ECO:0000313" key="15">
    <source>
        <dbReference type="EMBL" id="KID55567.1"/>
    </source>
</evidence>
<feature type="transmembrane region" description="Helical" evidence="11">
    <location>
        <begin position="165"/>
        <end position="189"/>
    </location>
</feature>
<gene>
    <name evidence="15" type="ORF">JF50_20460</name>
</gene>
<keyword evidence="7 11" id="KW-1133">Transmembrane helix</keyword>
<dbReference type="Gene3D" id="3.40.50.2300">
    <property type="match status" value="1"/>
</dbReference>
<dbReference type="InterPro" id="IPR005467">
    <property type="entry name" value="His_kinase_dom"/>
</dbReference>
<comment type="caution">
    <text evidence="15">The sequence shown here is derived from an EMBL/GenBank/DDBJ whole genome shotgun (WGS) entry which is preliminary data.</text>
</comment>
<dbReference type="CDD" id="cd16922">
    <property type="entry name" value="HATPase_EvgS-ArcB-TorS-like"/>
    <property type="match status" value="1"/>
</dbReference>
<evidence type="ECO:0000259" key="14">
    <source>
        <dbReference type="PROSITE" id="PS50839"/>
    </source>
</evidence>
<protein>
    <recommendedName>
        <fullName evidence="3">histidine kinase</fullName>
        <ecNumber evidence="3">2.7.13.3</ecNumber>
    </recommendedName>
</protein>
<dbReference type="FunFam" id="3.30.565.10:FF:000010">
    <property type="entry name" value="Sensor histidine kinase RcsC"/>
    <property type="match status" value="1"/>
</dbReference>
<dbReference type="GO" id="GO:0000155">
    <property type="term" value="F:phosphorelay sensor kinase activity"/>
    <property type="evidence" value="ECO:0007669"/>
    <property type="project" value="InterPro"/>
</dbReference>
<dbReference type="CDD" id="cd17546">
    <property type="entry name" value="REC_hyHK_CKI1_RcsC-like"/>
    <property type="match status" value="1"/>
</dbReference>
<organism evidence="15 16">
    <name type="scientific">Pseudoalteromonas luteoviolacea</name>
    <dbReference type="NCBI Taxonomy" id="43657"/>
    <lineage>
        <taxon>Bacteria</taxon>
        <taxon>Pseudomonadati</taxon>
        <taxon>Pseudomonadota</taxon>
        <taxon>Gammaproteobacteria</taxon>
        <taxon>Alteromonadales</taxon>
        <taxon>Pseudoalteromonadaceae</taxon>
        <taxon>Pseudoalteromonas</taxon>
    </lineage>
</organism>
<accession>A0A0C1QKM2</accession>
<evidence type="ECO:0000256" key="5">
    <source>
        <dbReference type="ARBA" id="ARBA00022553"/>
    </source>
</evidence>
<dbReference type="Pfam" id="PF00512">
    <property type="entry name" value="HisKA"/>
    <property type="match status" value="1"/>
</dbReference>
<dbReference type="PRINTS" id="PR00344">
    <property type="entry name" value="BCTRLSENSOR"/>
</dbReference>
<evidence type="ECO:0000256" key="6">
    <source>
        <dbReference type="ARBA" id="ARBA00022692"/>
    </source>
</evidence>
<feature type="transmembrane region" description="Helical" evidence="11">
    <location>
        <begin position="62"/>
        <end position="82"/>
    </location>
</feature>
<comment type="subcellular location">
    <subcellularLocation>
        <location evidence="2">Cell membrane</location>
        <topology evidence="2">Multi-pass membrane protein</topology>
    </subcellularLocation>
</comment>
<dbReference type="InterPro" id="IPR036097">
    <property type="entry name" value="HisK_dim/P_sf"/>
</dbReference>
<name>A0A0C1QKM2_9GAMM</name>
<feature type="transmembrane region" description="Helical" evidence="11">
    <location>
        <begin position="39"/>
        <end position="57"/>
    </location>
</feature>
<feature type="transmembrane region" description="Helical" evidence="11">
    <location>
        <begin position="88"/>
        <end position="113"/>
    </location>
</feature>
<dbReference type="Pfam" id="PF02518">
    <property type="entry name" value="HATPase_c"/>
    <property type="match status" value="1"/>
</dbReference>
<feature type="transmembrane region" description="Helical" evidence="11">
    <location>
        <begin position="201"/>
        <end position="220"/>
    </location>
</feature>
<dbReference type="SUPFAM" id="SSF55874">
    <property type="entry name" value="ATPase domain of HSP90 chaperone/DNA topoisomerase II/histidine kinase"/>
    <property type="match status" value="1"/>
</dbReference>
<feature type="transmembrane region" description="Helical" evidence="11">
    <location>
        <begin position="12"/>
        <end position="33"/>
    </location>
</feature>
<feature type="domain" description="Response regulatory" evidence="13">
    <location>
        <begin position="791"/>
        <end position="907"/>
    </location>
</feature>
<dbReference type="PANTHER" id="PTHR45339">
    <property type="entry name" value="HYBRID SIGNAL TRANSDUCTION HISTIDINE KINASE J"/>
    <property type="match status" value="1"/>
</dbReference>
<dbReference type="Gene3D" id="1.10.287.130">
    <property type="match status" value="1"/>
</dbReference>
<sequence>MHIQFRSPLHHAFAYIGLALGYFGFGKLFTLIAFQDQVLPIWLPAGIALVGCFLWGWRFAPAIFIASVLFNWTTYFGLQTHIAHYSDVIQVTVVALGAVIQGLLGGYLMRLWLGDPLLMRSRKNIAYYVFLVGIFANVTSANIGMLALSLFNPQYAFSQHWQNVIAWWLGDSLGILIFTPLLLMLLNLTVFTPRGYQHKRILLATCSILFISVTATTYLYNQGNLQAAQREAQREVNIIENVVLRHVNLSMLAIQGVAAKLQSQPQFDHNKFMQIAQQQRSRYPFLFAVSWGQRIPQSDAAALQTELDTLYRKEVLLHGPSLNDTDPMVVVKYVSPQAENFASLGFNIYSRANRKAALEDPEIILQPRATNIVKLVQTQPAKPAYVLFSPVFRQNDTQQHTLNADIIGYAIGVVQTDVLLTSVLKMTQASNYDLAFYDGNSETPFFSNYDTAQKPYHADTHYSTQIRFAGQTWRLTLAIKDSYISHLNHQQTIWLLTLQLCICALITFIVLLYNYQNIALNHLVAERTESLNVALQDAQQANQAKSRFLANMSHEIRTPLNAVIGFASLTQTSHSLDVVKKYIEHINMSAKTLLGLVNDILDITKIESNKLHIEQHNFDLQKLLEHMDNLFSISAKEKGLSWRVYSNVDHAVWLKGDELRIEQVLINLCSNAIKFTESGQVSLHCEVTESESDYRVQFSVSDTGIGIDSAHLKHIFSPFVQADNSTSRRFGGTGLGLAISKELSDRMGGSLQVDSQVDIGSHFHFSIRCPFGEAISPAMPKFDDTHIAKLRVLVAEDNPVNQIVIKSMLDSFGVNYELVANGQQAVAAAQQGKFDLILMDCQMPILDGYQATSTLRQQYDQKTLPIVALTADVMPEDKAYALAIGFNSHLAKPLDRDKLGTCLAHYAQICSKDSSA</sequence>
<dbReference type="Pfam" id="PF05231">
    <property type="entry name" value="MASE1"/>
    <property type="match status" value="1"/>
</dbReference>
<keyword evidence="9 11" id="KW-0472">Membrane</keyword>
<dbReference type="EMBL" id="JWIC01000008">
    <property type="protein sequence ID" value="KID55567.1"/>
    <property type="molecule type" value="Genomic_DNA"/>
</dbReference>
<dbReference type="SUPFAM" id="SSF47384">
    <property type="entry name" value="Homodimeric domain of signal transducing histidine kinase"/>
    <property type="match status" value="1"/>
</dbReference>
<dbReference type="InterPro" id="IPR001789">
    <property type="entry name" value="Sig_transdc_resp-reg_receiver"/>
</dbReference>
<keyword evidence="15" id="KW-0418">Kinase</keyword>
<evidence type="ECO:0000256" key="9">
    <source>
        <dbReference type="ARBA" id="ARBA00023136"/>
    </source>
</evidence>
<reference evidence="15 16" key="1">
    <citation type="submission" date="2014-12" db="EMBL/GenBank/DDBJ databases">
        <title>Draft Genome Sequence of Pseudoalteromonas luteoviolacea HI1.</title>
        <authorList>
            <person name="Asahina A.Y."/>
            <person name="Hadfield M.G."/>
        </authorList>
    </citation>
    <scope>NUCLEOTIDE SEQUENCE [LARGE SCALE GENOMIC DNA]</scope>
    <source>
        <strain evidence="15 16">HI1</strain>
    </source>
</reference>
<comment type="catalytic activity">
    <reaction evidence="1">
        <text>ATP + protein L-histidine = ADP + protein N-phospho-L-histidine.</text>
        <dbReference type="EC" id="2.7.13.3"/>
    </reaction>
</comment>